<name>A0A3M7RBF2_BRAPC</name>
<evidence type="ECO:0000313" key="2">
    <source>
        <dbReference type="Proteomes" id="UP000276133"/>
    </source>
</evidence>
<proteinExistence type="predicted"/>
<evidence type="ECO:0000313" key="1">
    <source>
        <dbReference type="EMBL" id="RNA20779.1"/>
    </source>
</evidence>
<sequence>MVVSSQWKYIFITKIQNFVYLNDLKFSLKTGFGIGLSAIKLEIFIDWKNLLSFSILHPVIKWINQKRRDKNHAVK</sequence>
<dbReference type="Proteomes" id="UP000276133">
    <property type="component" value="Unassembled WGS sequence"/>
</dbReference>
<protein>
    <submittedName>
        <fullName evidence="1">Uncharacterized protein</fullName>
    </submittedName>
</protein>
<dbReference type="AlphaFoldDB" id="A0A3M7RBF2"/>
<reference evidence="1 2" key="1">
    <citation type="journal article" date="2018" name="Sci. Rep.">
        <title>Genomic signatures of local adaptation to the degree of environmental predictability in rotifers.</title>
        <authorList>
            <person name="Franch-Gras L."/>
            <person name="Hahn C."/>
            <person name="Garcia-Roger E.M."/>
            <person name="Carmona M.J."/>
            <person name="Serra M."/>
            <person name="Gomez A."/>
        </authorList>
    </citation>
    <scope>NUCLEOTIDE SEQUENCE [LARGE SCALE GENOMIC DNA]</scope>
    <source>
        <strain evidence="1">HYR1</strain>
    </source>
</reference>
<organism evidence="1 2">
    <name type="scientific">Brachionus plicatilis</name>
    <name type="common">Marine rotifer</name>
    <name type="synonym">Brachionus muelleri</name>
    <dbReference type="NCBI Taxonomy" id="10195"/>
    <lineage>
        <taxon>Eukaryota</taxon>
        <taxon>Metazoa</taxon>
        <taxon>Spiralia</taxon>
        <taxon>Gnathifera</taxon>
        <taxon>Rotifera</taxon>
        <taxon>Eurotatoria</taxon>
        <taxon>Monogononta</taxon>
        <taxon>Pseudotrocha</taxon>
        <taxon>Ploima</taxon>
        <taxon>Brachionidae</taxon>
        <taxon>Brachionus</taxon>
    </lineage>
</organism>
<accession>A0A3M7RBF2</accession>
<gene>
    <name evidence="1" type="ORF">BpHYR1_031746</name>
</gene>
<dbReference type="EMBL" id="REGN01003783">
    <property type="protein sequence ID" value="RNA20779.1"/>
    <property type="molecule type" value="Genomic_DNA"/>
</dbReference>
<comment type="caution">
    <text evidence="1">The sequence shown here is derived from an EMBL/GenBank/DDBJ whole genome shotgun (WGS) entry which is preliminary data.</text>
</comment>
<keyword evidence="2" id="KW-1185">Reference proteome</keyword>